<dbReference type="PROSITE" id="PS50109">
    <property type="entry name" value="HIS_KIN"/>
    <property type="match status" value="1"/>
</dbReference>
<evidence type="ECO:0000259" key="12">
    <source>
        <dbReference type="PROSITE" id="PS50113"/>
    </source>
</evidence>
<dbReference type="Gene3D" id="1.10.287.130">
    <property type="match status" value="1"/>
</dbReference>
<dbReference type="InterPro" id="IPR003661">
    <property type="entry name" value="HisK_dim/P_dom"/>
</dbReference>
<evidence type="ECO:0000256" key="1">
    <source>
        <dbReference type="ARBA" id="ARBA00000085"/>
    </source>
</evidence>
<evidence type="ECO:0000256" key="7">
    <source>
        <dbReference type="ARBA" id="ARBA00023012"/>
    </source>
</evidence>
<dbReference type="SUPFAM" id="SSF55785">
    <property type="entry name" value="PYP-like sensor domain (PAS domain)"/>
    <property type="match status" value="1"/>
</dbReference>
<dbReference type="InterPro" id="IPR007891">
    <property type="entry name" value="CHASE3"/>
</dbReference>
<dbReference type="Gene3D" id="3.30.565.10">
    <property type="entry name" value="Histidine kinase-like ATPase, C-terminal domain"/>
    <property type="match status" value="1"/>
</dbReference>
<evidence type="ECO:0000259" key="10">
    <source>
        <dbReference type="PROSITE" id="PS50109"/>
    </source>
</evidence>
<dbReference type="InterPro" id="IPR036097">
    <property type="entry name" value="HisK_dim/P_sf"/>
</dbReference>
<evidence type="ECO:0000256" key="5">
    <source>
        <dbReference type="ARBA" id="ARBA00022679"/>
    </source>
</evidence>
<dbReference type="NCBIfam" id="TIGR00229">
    <property type="entry name" value="sensory_box"/>
    <property type="match status" value="1"/>
</dbReference>
<evidence type="ECO:0000256" key="4">
    <source>
        <dbReference type="ARBA" id="ARBA00022553"/>
    </source>
</evidence>
<dbReference type="PROSITE" id="PS50113">
    <property type="entry name" value="PAC"/>
    <property type="match status" value="1"/>
</dbReference>
<feature type="domain" description="PAS" evidence="11">
    <location>
        <begin position="274"/>
        <end position="346"/>
    </location>
</feature>
<evidence type="ECO:0000313" key="14">
    <source>
        <dbReference type="EMBL" id="OWQ98983.1"/>
    </source>
</evidence>
<dbReference type="InterPro" id="IPR050736">
    <property type="entry name" value="Sensor_HK_Regulatory"/>
</dbReference>
<dbReference type="InterPro" id="IPR004358">
    <property type="entry name" value="Sig_transdc_His_kin-like_C"/>
</dbReference>
<dbReference type="InterPro" id="IPR036890">
    <property type="entry name" value="HATPase_C_sf"/>
</dbReference>
<evidence type="ECO:0000256" key="9">
    <source>
        <dbReference type="SAM" id="Phobius"/>
    </source>
</evidence>
<feature type="domain" description="Histidine kinase" evidence="10">
    <location>
        <begin position="418"/>
        <end position="635"/>
    </location>
</feature>
<accession>A0A246K0F9</accession>
<dbReference type="Pfam" id="PF00512">
    <property type="entry name" value="HisKA"/>
    <property type="match status" value="1"/>
</dbReference>
<dbReference type="InterPro" id="IPR003594">
    <property type="entry name" value="HATPase_dom"/>
</dbReference>
<dbReference type="InterPro" id="IPR035965">
    <property type="entry name" value="PAS-like_dom_sf"/>
</dbReference>
<dbReference type="SMART" id="SM00387">
    <property type="entry name" value="HATPase_c"/>
    <property type="match status" value="1"/>
</dbReference>
<dbReference type="InterPro" id="IPR013767">
    <property type="entry name" value="PAS_fold"/>
</dbReference>
<keyword evidence="9" id="KW-1133">Transmembrane helix</keyword>
<proteinExistence type="predicted"/>
<comment type="catalytic activity">
    <reaction evidence="1">
        <text>ATP + protein L-histidine = ADP + protein N-phospho-L-histidine.</text>
        <dbReference type="EC" id="2.7.13.3"/>
    </reaction>
</comment>
<dbReference type="AlphaFoldDB" id="A0A246K0F9"/>
<dbReference type="SUPFAM" id="SSF55874">
    <property type="entry name" value="ATPase domain of HSP90 chaperone/DNA topoisomerase II/histidine kinase"/>
    <property type="match status" value="1"/>
</dbReference>
<dbReference type="InterPro" id="IPR001610">
    <property type="entry name" value="PAC"/>
</dbReference>
<evidence type="ECO:0000256" key="3">
    <source>
        <dbReference type="ARBA" id="ARBA00012438"/>
    </source>
</evidence>
<comment type="caution">
    <text evidence="14">The sequence shown here is derived from an EMBL/GenBank/DDBJ whole genome shotgun (WGS) entry which is preliminary data.</text>
</comment>
<keyword evidence="6 14" id="KW-0418">Kinase</keyword>
<dbReference type="EMBL" id="NISK01000001">
    <property type="protein sequence ID" value="OWQ98983.1"/>
    <property type="molecule type" value="Genomic_DNA"/>
</dbReference>
<dbReference type="EC" id="2.7.13.3" evidence="3"/>
<feature type="transmembrane region" description="Helical" evidence="9">
    <location>
        <begin position="193"/>
        <end position="216"/>
    </location>
</feature>
<dbReference type="SMART" id="SM00388">
    <property type="entry name" value="HisKA"/>
    <property type="match status" value="1"/>
</dbReference>
<dbReference type="Gene3D" id="6.10.340.10">
    <property type="match status" value="1"/>
</dbReference>
<dbReference type="InterPro" id="IPR005467">
    <property type="entry name" value="His_kinase_dom"/>
</dbReference>
<dbReference type="InterPro" id="IPR003660">
    <property type="entry name" value="HAMP_dom"/>
</dbReference>
<evidence type="ECO:0000259" key="13">
    <source>
        <dbReference type="PROSITE" id="PS50885"/>
    </source>
</evidence>
<dbReference type="Pfam" id="PF05227">
    <property type="entry name" value="CHASE3"/>
    <property type="match status" value="1"/>
</dbReference>
<dbReference type="CDD" id="cd19410">
    <property type="entry name" value="HK9-like_sensor"/>
    <property type="match status" value="1"/>
</dbReference>
<sequence>MIDGGTRKTSRFWADRPLAVKGLVVVILPLAILLGSLVSLYLASSAETRAENDVRRAFAIQRDTYQVHALLAEAAAGVRGYVLTGEERFLQSYRQAQDEVPATMARLDTAIEDPVVRGHFETLRLRERDKQDGLKQIVSLAERGTEVSSEVEDALIANKLALDEVRRCIDDIQRREAIVLDERRARVDEVRRGFLVVTGVSALVGLLGSLSAVYLFSTGIVRRVRKLEADAQALAEGQRLTDRPEETDEIGRLAQRLVRASALLHAREHDLRTSEERFRLVIERVRDYGIFALDPDGNVTSWNLGAERIKGWRAEDILGRHFSRFYPPDTRDHLPAEMLERARQSGSAEDEGWRVRKDGTRFWANVVITALRDEQGELQGFAKVTRDMSERRRSEDALRTAREEAEAASLAKSQFLSRTSHELRTPLNAILGFGQLLEIDEENFQGNHREAIGQITKAGRHLLSLINDLLDISSIEAGGSDLKLNRIEMNELLDEVHALAFPIVASAGLSYELEQAEQPAFVRADSRRVTQVILNLVGNAAKYNRGGTFVRLACISGDDFVKITVEDDGPGIPAEVAERLFTPFDRLGQQDRAKIEGTGLGLALSKSLIESMGGEIGYEPLPRGSRFWFKLPRPVAEDDTPADDLSPLTEETSCQLD</sequence>
<name>A0A246K0F9_9SPHN</name>
<feature type="region of interest" description="Disordered" evidence="8">
    <location>
        <begin position="636"/>
        <end position="657"/>
    </location>
</feature>
<dbReference type="CDD" id="cd00130">
    <property type="entry name" value="PAS"/>
    <property type="match status" value="1"/>
</dbReference>
<dbReference type="RefSeq" id="WP_088439624.1">
    <property type="nucleotide sequence ID" value="NZ_BMMC01000028.1"/>
</dbReference>
<dbReference type="GO" id="GO:0016020">
    <property type="term" value="C:membrane"/>
    <property type="evidence" value="ECO:0007669"/>
    <property type="project" value="UniProtKB-SubCell"/>
</dbReference>
<dbReference type="OrthoDB" id="9801651at2"/>
<dbReference type="Pfam" id="PF02518">
    <property type="entry name" value="HATPase_c"/>
    <property type="match status" value="1"/>
</dbReference>
<dbReference type="CDD" id="cd00082">
    <property type="entry name" value="HisKA"/>
    <property type="match status" value="1"/>
</dbReference>
<evidence type="ECO:0000256" key="8">
    <source>
        <dbReference type="SAM" id="MobiDB-lite"/>
    </source>
</evidence>
<dbReference type="Gene3D" id="3.30.450.20">
    <property type="entry name" value="PAS domain"/>
    <property type="match status" value="1"/>
</dbReference>
<keyword evidence="9" id="KW-0472">Membrane</keyword>
<dbReference type="PRINTS" id="PR00344">
    <property type="entry name" value="BCTRLSENSOR"/>
</dbReference>
<reference evidence="14 15" key="1">
    <citation type="journal article" date="2010" name="Int. J. Syst. Evol. Microbiol.">
        <title>Sphingopyxis bauzanensis sp. nov., a psychrophilic bacterium isolated from soil.</title>
        <authorList>
            <person name="Zhang D.C."/>
            <person name="Liu H.C."/>
            <person name="Xin Y.H."/>
            <person name="Zhou Y.G."/>
            <person name="Schinner F."/>
            <person name="Margesin R."/>
        </authorList>
    </citation>
    <scope>NUCLEOTIDE SEQUENCE [LARGE SCALE GENOMIC DNA]</scope>
    <source>
        <strain evidence="14 15">DSM 22271</strain>
    </source>
</reference>
<dbReference type="PANTHER" id="PTHR43711:SF31">
    <property type="entry name" value="HISTIDINE KINASE"/>
    <property type="match status" value="1"/>
</dbReference>
<dbReference type="GO" id="GO:0006355">
    <property type="term" value="P:regulation of DNA-templated transcription"/>
    <property type="evidence" value="ECO:0007669"/>
    <property type="project" value="InterPro"/>
</dbReference>
<keyword evidence="4" id="KW-0597">Phosphoprotein</keyword>
<dbReference type="SMART" id="SM00091">
    <property type="entry name" value="PAS"/>
    <property type="match status" value="1"/>
</dbReference>
<dbReference type="PROSITE" id="PS50885">
    <property type="entry name" value="HAMP"/>
    <property type="match status" value="1"/>
</dbReference>
<evidence type="ECO:0000313" key="15">
    <source>
        <dbReference type="Proteomes" id="UP000197361"/>
    </source>
</evidence>
<evidence type="ECO:0000256" key="2">
    <source>
        <dbReference type="ARBA" id="ARBA00004370"/>
    </source>
</evidence>
<dbReference type="SUPFAM" id="SSF47384">
    <property type="entry name" value="Homodimeric domain of signal transducing histidine kinase"/>
    <property type="match status" value="1"/>
</dbReference>
<dbReference type="InterPro" id="IPR000014">
    <property type="entry name" value="PAS"/>
</dbReference>
<evidence type="ECO:0000256" key="6">
    <source>
        <dbReference type="ARBA" id="ARBA00022777"/>
    </source>
</evidence>
<feature type="domain" description="HAMP" evidence="13">
    <location>
        <begin position="218"/>
        <end position="269"/>
    </location>
</feature>
<feature type="domain" description="PAC" evidence="12">
    <location>
        <begin position="348"/>
        <end position="400"/>
    </location>
</feature>
<keyword evidence="9" id="KW-0812">Transmembrane</keyword>
<dbReference type="GO" id="GO:0000155">
    <property type="term" value="F:phosphorelay sensor kinase activity"/>
    <property type="evidence" value="ECO:0007669"/>
    <property type="project" value="InterPro"/>
</dbReference>
<dbReference type="InterPro" id="IPR000700">
    <property type="entry name" value="PAS-assoc_C"/>
</dbReference>
<keyword evidence="5" id="KW-0808">Transferase</keyword>
<gene>
    <name evidence="14" type="ORF">CDQ92_02050</name>
</gene>
<dbReference type="PANTHER" id="PTHR43711">
    <property type="entry name" value="TWO-COMPONENT HISTIDINE KINASE"/>
    <property type="match status" value="1"/>
</dbReference>
<feature type="transmembrane region" description="Helical" evidence="9">
    <location>
        <begin position="20"/>
        <end position="43"/>
    </location>
</feature>
<keyword evidence="15" id="KW-1185">Reference proteome</keyword>
<evidence type="ECO:0000259" key="11">
    <source>
        <dbReference type="PROSITE" id="PS50112"/>
    </source>
</evidence>
<dbReference type="PROSITE" id="PS50112">
    <property type="entry name" value="PAS"/>
    <property type="match status" value="1"/>
</dbReference>
<comment type="subcellular location">
    <subcellularLocation>
        <location evidence="2">Membrane</location>
    </subcellularLocation>
</comment>
<dbReference type="SMART" id="SM00086">
    <property type="entry name" value="PAC"/>
    <property type="match status" value="1"/>
</dbReference>
<organism evidence="14 15">
    <name type="scientific">Sphingopyxis bauzanensis</name>
    <dbReference type="NCBI Taxonomy" id="651663"/>
    <lineage>
        <taxon>Bacteria</taxon>
        <taxon>Pseudomonadati</taxon>
        <taxon>Pseudomonadota</taxon>
        <taxon>Alphaproteobacteria</taxon>
        <taxon>Sphingomonadales</taxon>
        <taxon>Sphingomonadaceae</taxon>
        <taxon>Sphingopyxis</taxon>
    </lineage>
</organism>
<dbReference type="Pfam" id="PF00989">
    <property type="entry name" value="PAS"/>
    <property type="match status" value="1"/>
</dbReference>
<protein>
    <recommendedName>
        <fullName evidence="3">histidine kinase</fullName>
        <ecNumber evidence="3">2.7.13.3</ecNumber>
    </recommendedName>
</protein>
<dbReference type="Proteomes" id="UP000197361">
    <property type="component" value="Unassembled WGS sequence"/>
</dbReference>
<keyword evidence="7" id="KW-0902">Two-component regulatory system</keyword>